<dbReference type="InterPro" id="IPR012373">
    <property type="entry name" value="Ferrdict_sens_TM"/>
</dbReference>
<keyword evidence="5" id="KW-1185">Reference proteome</keyword>
<dbReference type="Pfam" id="PF16344">
    <property type="entry name" value="FecR_C"/>
    <property type="match status" value="1"/>
</dbReference>
<gene>
    <name evidence="4" type="ORF">Mucpa_5026</name>
</gene>
<name>H1YAI5_9SPHI</name>
<proteinExistence type="predicted"/>
<evidence type="ECO:0000259" key="2">
    <source>
        <dbReference type="Pfam" id="PF04773"/>
    </source>
</evidence>
<dbReference type="Gene3D" id="2.60.120.1440">
    <property type="match status" value="1"/>
</dbReference>
<dbReference type="Pfam" id="PF04773">
    <property type="entry name" value="FecR"/>
    <property type="match status" value="1"/>
</dbReference>
<organism evidence="4 5">
    <name type="scientific">Mucilaginibacter paludis DSM 18603</name>
    <dbReference type="NCBI Taxonomy" id="714943"/>
    <lineage>
        <taxon>Bacteria</taxon>
        <taxon>Pseudomonadati</taxon>
        <taxon>Bacteroidota</taxon>
        <taxon>Sphingobacteriia</taxon>
        <taxon>Sphingobacteriales</taxon>
        <taxon>Sphingobacteriaceae</taxon>
        <taxon>Mucilaginibacter</taxon>
    </lineage>
</organism>
<reference evidence="4" key="1">
    <citation type="submission" date="2011-09" db="EMBL/GenBank/DDBJ databases">
        <title>The permanent draft genome of Mucilaginibacter paludis DSM 18603.</title>
        <authorList>
            <consortium name="US DOE Joint Genome Institute (JGI-PGF)"/>
            <person name="Lucas S."/>
            <person name="Han J."/>
            <person name="Lapidus A."/>
            <person name="Bruce D."/>
            <person name="Goodwin L."/>
            <person name="Pitluck S."/>
            <person name="Peters L."/>
            <person name="Kyrpides N."/>
            <person name="Mavromatis K."/>
            <person name="Ivanova N."/>
            <person name="Mikhailova N."/>
            <person name="Held B."/>
            <person name="Detter J.C."/>
            <person name="Tapia R."/>
            <person name="Han C."/>
            <person name="Land M."/>
            <person name="Hauser L."/>
            <person name="Markowitz V."/>
            <person name="Cheng J.-F."/>
            <person name="Hugenholtz P."/>
            <person name="Woyke T."/>
            <person name="Wu D."/>
            <person name="Tindall B."/>
            <person name="Brambilla E."/>
            <person name="Klenk H.-P."/>
            <person name="Eisen J.A."/>
        </authorList>
    </citation>
    <scope>NUCLEOTIDE SEQUENCE [LARGE SCALE GENOMIC DNA]</scope>
    <source>
        <strain evidence="4">DSM 18603</strain>
    </source>
</reference>
<dbReference type="InterPro" id="IPR006860">
    <property type="entry name" value="FecR"/>
</dbReference>
<evidence type="ECO:0000256" key="1">
    <source>
        <dbReference type="SAM" id="Phobius"/>
    </source>
</evidence>
<protein>
    <submittedName>
        <fullName evidence="4">Anti-FecI sigma factor, FecR</fullName>
    </submittedName>
</protein>
<dbReference type="AlphaFoldDB" id="H1YAI5"/>
<evidence type="ECO:0000313" key="4">
    <source>
        <dbReference type="EMBL" id="EHQ29105.1"/>
    </source>
</evidence>
<dbReference type="PIRSF" id="PIRSF018266">
    <property type="entry name" value="FecR"/>
    <property type="match status" value="1"/>
</dbReference>
<feature type="transmembrane region" description="Helical" evidence="1">
    <location>
        <begin position="99"/>
        <end position="117"/>
    </location>
</feature>
<keyword evidence="1" id="KW-0812">Transmembrane</keyword>
<keyword evidence="1" id="KW-1133">Transmembrane helix</keyword>
<dbReference type="InterPro" id="IPR032508">
    <property type="entry name" value="FecR_C"/>
</dbReference>
<dbReference type="PANTHER" id="PTHR30273:SF2">
    <property type="entry name" value="PROTEIN FECR"/>
    <property type="match status" value="1"/>
</dbReference>
<dbReference type="OrthoDB" id="934696at2"/>
<accession>H1YAI5</accession>
<feature type="domain" description="FecR protein" evidence="2">
    <location>
        <begin position="143"/>
        <end position="237"/>
    </location>
</feature>
<evidence type="ECO:0000313" key="5">
    <source>
        <dbReference type="Proteomes" id="UP000002774"/>
    </source>
</evidence>
<dbReference type="STRING" id="714943.Mucpa_5026"/>
<evidence type="ECO:0000259" key="3">
    <source>
        <dbReference type="Pfam" id="PF16344"/>
    </source>
</evidence>
<dbReference type="Gene3D" id="3.55.50.30">
    <property type="match status" value="1"/>
</dbReference>
<dbReference type="Proteomes" id="UP000002774">
    <property type="component" value="Chromosome"/>
</dbReference>
<dbReference type="HOGENOM" id="CLU_050192_2_0_10"/>
<dbReference type="EMBL" id="CM001403">
    <property type="protein sequence ID" value="EHQ29105.1"/>
    <property type="molecule type" value="Genomic_DNA"/>
</dbReference>
<dbReference type="eggNOG" id="COG3712">
    <property type="taxonomic scope" value="Bacteria"/>
</dbReference>
<sequence>MLSNSRGIVFTERISYRMEVTPQLIAQFFKQECTPEESELISEYFNEHPEELDKYLSDDDWQKFTPDSKLHPVVSQQMLDVIENNISLPAKKKSFNYRLLMAAASALLFICAGAILYNRYSVSRAGKAQLAVHQHQQQVTYDTIANRTGYEISTQLTDGSVIVLSPGSEICYQKPFTRPLRNIYLTGEALFKVAKNKTRPFTVFARGLSTTALGTCFKVTAARENANVTVKLYEGKVVIKHQASALVADDHDVYLNPGQQLCWNSENGKSKLIAFDAHAMPEIKLAEKEQAKSSGIIQFNNERLWVVLDKLQQVYHIRITADSNGLKNKYFTGSVNSKTELPADVLQTIATLNKLELKKQHGAFAMMPRQNTAADTLNIR</sequence>
<dbReference type="GO" id="GO:0016989">
    <property type="term" value="F:sigma factor antagonist activity"/>
    <property type="evidence" value="ECO:0007669"/>
    <property type="project" value="TreeGrafter"/>
</dbReference>
<keyword evidence="1" id="KW-0472">Membrane</keyword>
<feature type="domain" description="Protein FecR C-terminal" evidence="3">
    <location>
        <begin position="297"/>
        <end position="358"/>
    </location>
</feature>
<dbReference type="PANTHER" id="PTHR30273">
    <property type="entry name" value="PERIPLASMIC SIGNAL SENSOR AND SIGMA FACTOR ACTIVATOR FECR-RELATED"/>
    <property type="match status" value="1"/>
</dbReference>